<proteinExistence type="predicted"/>
<accession>A0ABT1T634</accession>
<dbReference type="Proteomes" id="UP001204376">
    <property type="component" value="Unassembled WGS sequence"/>
</dbReference>
<dbReference type="RefSeq" id="WP_256540230.1">
    <property type="nucleotide sequence ID" value="NZ_JANHOH010000005.1"/>
</dbReference>
<sequence>MKLSNLQKPVALLLLILTFFIGNSCKKVLNDPSAKEEINRNLNLKQYAGEPKASKITFQQFLEETKGINTTILQKLSQKNINSSRQICF</sequence>
<organism evidence="1 2">
    <name type="scientific">Mucilaginibacter aquariorum</name>
    <dbReference type="NCBI Taxonomy" id="2967225"/>
    <lineage>
        <taxon>Bacteria</taxon>
        <taxon>Pseudomonadati</taxon>
        <taxon>Bacteroidota</taxon>
        <taxon>Sphingobacteriia</taxon>
        <taxon>Sphingobacteriales</taxon>
        <taxon>Sphingobacteriaceae</taxon>
        <taxon>Mucilaginibacter</taxon>
    </lineage>
</organism>
<evidence type="ECO:0000313" key="1">
    <source>
        <dbReference type="EMBL" id="MCQ6960042.1"/>
    </source>
</evidence>
<reference evidence="1 2" key="1">
    <citation type="submission" date="2022-07" db="EMBL/GenBank/DDBJ databases">
        <title>Mucilaginibacter sp. JC4.</title>
        <authorList>
            <person name="Le V."/>
            <person name="Ko S.-R."/>
            <person name="Ahn C.-Y."/>
            <person name="Oh H.-M."/>
        </authorList>
    </citation>
    <scope>NUCLEOTIDE SEQUENCE [LARGE SCALE GENOMIC DNA]</scope>
    <source>
        <strain evidence="1 2">JC4</strain>
    </source>
</reference>
<protein>
    <submittedName>
        <fullName evidence="1">Uncharacterized protein</fullName>
    </submittedName>
</protein>
<comment type="caution">
    <text evidence="1">The sequence shown here is derived from an EMBL/GenBank/DDBJ whole genome shotgun (WGS) entry which is preliminary data.</text>
</comment>
<gene>
    <name evidence="1" type="ORF">NPE20_18835</name>
</gene>
<name>A0ABT1T634_9SPHI</name>
<dbReference type="EMBL" id="JANHOH010000005">
    <property type="protein sequence ID" value="MCQ6960042.1"/>
    <property type="molecule type" value="Genomic_DNA"/>
</dbReference>
<evidence type="ECO:0000313" key="2">
    <source>
        <dbReference type="Proteomes" id="UP001204376"/>
    </source>
</evidence>
<keyword evidence="2" id="KW-1185">Reference proteome</keyword>